<dbReference type="InterPro" id="IPR016187">
    <property type="entry name" value="CTDL_fold"/>
</dbReference>
<dbReference type="Pfam" id="PF00059">
    <property type="entry name" value="Lectin_C"/>
    <property type="match status" value="2"/>
</dbReference>
<evidence type="ECO:0000313" key="6">
    <source>
        <dbReference type="EnsemblMetazoa" id="CJA19244.1"/>
    </source>
</evidence>
<evidence type="ECO:0000259" key="4">
    <source>
        <dbReference type="PROSITE" id="PS01180"/>
    </source>
</evidence>
<feature type="domain" description="CUB" evidence="4">
    <location>
        <begin position="441"/>
        <end position="551"/>
    </location>
</feature>
<dbReference type="CDD" id="cd00037">
    <property type="entry name" value="CLECT"/>
    <property type="match status" value="2"/>
</dbReference>
<proteinExistence type="predicted"/>
<reference evidence="6" key="2">
    <citation type="submission" date="2022-06" db="UniProtKB">
        <authorList>
            <consortium name="EnsemblMetazoa"/>
        </authorList>
    </citation>
    <scope>IDENTIFICATION</scope>
    <source>
        <strain evidence="6">DF5081</strain>
    </source>
</reference>
<dbReference type="CDD" id="cd00041">
    <property type="entry name" value="CUB"/>
    <property type="match status" value="2"/>
</dbReference>
<evidence type="ECO:0008006" key="8">
    <source>
        <dbReference type="Google" id="ProtNLM"/>
    </source>
</evidence>
<dbReference type="InterPro" id="IPR016186">
    <property type="entry name" value="C-type_lectin-like/link_sf"/>
</dbReference>
<feature type="domain" description="C-type lectin" evidence="5">
    <location>
        <begin position="34"/>
        <end position="147"/>
    </location>
</feature>
<keyword evidence="3" id="KW-0732">Signal</keyword>
<reference evidence="7" key="1">
    <citation type="submission" date="2010-08" db="EMBL/GenBank/DDBJ databases">
        <authorList>
            <consortium name="Caenorhabditis japonica Sequencing Consortium"/>
            <person name="Wilson R.K."/>
        </authorList>
    </citation>
    <scope>NUCLEOTIDE SEQUENCE [LARGE SCALE GENOMIC DNA]</scope>
    <source>
        <strain evidence="7">DF5081</strain>
    </source>
</reference>
<dbReference type="PANTHER" id="PTHR22991">
    <property type="entry name" value="PROTEIN CBG13490"/>
    <property type="match status" value="1"/>
</dbReference>
<dbReference type="InterPro" id="IPR050976">
    <property type="entry name" value="Snaclec"/>
</dbReference>
<evidence type="ECO:0000256" key="1">
    <source>
        <dbReference type="ARBA" id="ARBA00023157"/>
    </source>
</evidence>
<dbReference type="AlphaFoldDB" id="A0A8R1I4P2"/>
<dbReference type="FunFam" id="3.10.100.10:FF:000152">
    <property type="entry name" value="C-type LECtin"/>
    <property type="match status" value="1"/>
</dbReference>
<dbReference type="InterPro" id="IPR035914">
    <property type="entry name" value="Sperma_CUB_dom_sf"/>
</dbReference>
<dbReference type="SUPFAM" id="SSF56436">
    <property type="entry name" value="C-type lectin-like"/>
    <property type="match status" value="2"/>
</dbReference>
<keyword evidence="7" id="KW-1185">Reference proteome</keyword>
<name>A0A8R1I4P2_CAEJA</name>
<dbReference type="InterPro" id="IPR001304">
    <property type="entry name" value="C-type_lectin-like"/>
</dbReference>
<comment type="caution">
    <text evidence="2">Lacks conserved residue(s) required for the propagation of feature annotation.</text>
</comment>
<feature type="domain" description="C-type lectin" evidence="5">
    <location>
        <begin position="171"/>
        <end position="287"/>
    </location>
</feature>
<dbReference type="EnsemblMetazoa" id="CJA19244.1">
    <property type="protein sequence ID" value="CJA19244.1"/>
    <property type="gene ID" value="WBGene00138451"/>
</dbReference>
<dbReference type="Pfam" id="PF00431">
    <property type="entry name" value="CUB"/>
    <property type="match status" value="2"/>
</dbReference>
<dbReference type="InterPro" id="IPR000859">
    <property type="entry name" value="CUB_dom"/>
</dbReference>
<evidence type="ECO:0000259" key="5">
    <source>
        <dbReference type="PROSITE" id="PS50041"/>
    </source>
</evidence>
<feature type="signal peptide" evidence="3">
    <location>
        <begin position="1"/>
        <end position="19"/>
    </location>
</feature>
<feature type="chain" id="PRO_5035903444" description="C-type LECtin" evidence="3">
    <location>
        <begin position="20"/>
        <end position="551"/>
    </location>
</feature>
<dbReference type="Proteomes" id="UP000005237">
    <property type="component" value="Unassembled WGS sequence"/>
</dbReference>
<accession>A0A8R1I4P2</accession>
<evidence type="ECO:0000256" key="3">
    <source>
        <dbReference type="SAM" id="SignalP"/>
    </source>
</evidence>
<dbReference type="PANTHER" id="PTHR22991:SF41">
    <property type="entry name" value="CUB DOMAIN-CONTAINING PROTEIN-RELATED"/>
    <property type="match status" value="1"/>
</dbReference>
<dbReference type="Gene3D" id="2.60.120.290">
    <property type="entry name" value="Spermadhesin, CUB domain"/>
    <property type="match status" value="2"/>
</dbReference>
<dbReference type="SUPFAM" id="SSF49854">
    <property type="entry name" value="Spermadhesin, CUB domain"/>
    <property type="match status" value="2"/>
</dbReference>
<sequence length="551" mass="60158">MRLFFFSLQCILLFVIVSSDTLTCPTGFTFLNSNNNKCVRLFTDPVKHSDAAANCSSYGGHLVSIANAIDNRYLVNFVSAKSGNPFWIGIKCSETNNAASCIWDDQSGNAGSYNNFANGYPFVDVGKCVYVPVSGSASGRWLSADCELMNLNYICEATPSSPNTETCPYQHNGFCYYPLVSSLAEKDAQFACEQECANLVSIHSDEENRFVQSLFSNNLPAYIRIGALTNSQNRNTWIDGSVWDYANIGYSNTNLGFCMSMALRDEIVGAGKWMSSKCDTPVPFVCKREAGYQCTTVGPTLAPGDCSGPMFYDNSGTFFSPNWPYSYIGEQNRCSYVLDTPIGSLAQIQFPVMNLDPQSSIAVYSRIEDTTPLVVFEGNSASNTWYNSTTNTMKVVFRPCLGNCNTNGVFRWQANFQPSNPVTTLTPPVTVTPDVNNPSGCNSTVLVAPGLITSPNYPNFYPNFLNCMYHLSTSGGYRIRLDFGHVETEQCCDVIVIHDGPFLGSTEIGRLSGSIPAHSKIYQSTSNSMLVTFSTDASGQGSGFTANFGAY</sequence>
<keyword evidence="1" id="KW-1015">Disulfide bond</keyword>
<feature type="domain" description="CUB" evidence="4">
    <location>
        <begin position="306"/>
        <end position="419"/>
    </location>
</feature>
<evidence type="ECO:0000313" key="7">
    <source>
        <dbReference type="Proteomes" id="UP000005237"/>
    </source>
</evidence>
<dbReference type="PROSITE" id="PS01180">
    <property type="entry name" value="CUB"/>
    <property type="match status" value="2"/>
</dbReference>
<dbReference type="PROSITE" id="PS50041">
    <property type="entry name" value="C_TYPE_LECTIN_2"/>
    <property type="match status" value="2"/>
</dbReference>
<dbReference type="SMART" id="SM00042">
    <property type="entry name" value="CUB"/>
    <property type="match status" value="2"/>
</dbReference>
<evidence type="ECO:0000256" key="2">
    <source>
        <dbReference type="PROSITE-ProRule" id="PRU00059"/>
    </source>
</evidence>
<dbReference type="Gene3D" id="3.10.100.10">
    <property type="entry name" value="Mannose-Binding Protein A, subunit A"/>
    <property type="match status" value="2"/>
</dbReference>
<dbReference type="SMART" id="SM00034">
    <property type="entry name" value="CLECT"/>
    <property type="match status" value="2"/>
</dbReference>
<protein>
    <recommendedName>
        <fullName evidence="8">C-type LECtin</fullName>
    </recommendedName>
</protein>
<organism evidence="6 7">
    <name type="scientific">Caenorhabditis japonica</name>
    <dbReference type="NCBI Taxonomy" id="281687"/>
    <lineage>
        <taxon>Eukaryota</taxon>
        <taxon>Metazoa</taxon>
        <taxon>Ecdysozoa</taxon>
        <taxon>Nematoda</taxon>
        <taxon>Chromadorea</taxon>
        <taxon>Rhabditida</taxon>
        <taxon>Rhabditina</taxon>
        <taxon>Rhabditomorpha</taxon>
        <taxon>Rhabditoidea</taxon>
        <taxon>Rhabditidae</taxon>
        <taxon>Peloderinae</taxon>
        <taxon>Caenorhabditis</taxon>
    </lineage>
</organism>